<organism evidence="3 4">
    <name type="scientific">Breoghania corrubedonensis</name>
    <dbReference type="NCBI Taxonomy" id="665038"/>
    <lineage>
        <taxon>Bacteria</taxon>
        <taxon>Pseudomonadati</taxon>
        <taxon>Pseudomonadota</taxon>
        <taxon>Alphaproteobacteria</taxon>
        <taxon>Hyphomicrobiales</taxon>
        <taxon>Stappiaceae</taxon>
        <taxon>Breoghania</taxon>
    </lineage>
</organism>
<dbReference type="GO" id="GO:0003677">
    <property type="term" value="F:DNA binding"/>
    <property type="evidence" value="ECO:0007669"/>
    <property type="project" value="UniProtKB-KW"/>
</dbReference>
<dbReference type="InterPro" id="IPR044922">
    <property type="entry name" value="DUF2063_N_sf"/>
</dbReference>
<dbReference type="InterPro" id="IPR018640">
    <property type="entry name" value="DUF2063"/>
</dbReference>
<keyword evidence="4" id="KW-1185">Reference proteome</keyword>
<evidence type="ECO:0000259" key="2">
    <source>
        <dbReference type="Pfam" id="PF09836"/>
    </source>
</evidence>
<dbReference type="EMBL" id="QAYG01000007">
    <property type="protein sequence ID" value="PTW59477.1"/>
    <property type="molecule type" value="Genomic_DNA"/>
</dbReference>
<evidence type="ECO:0000256" key="1">
    <source>
        <dbReference type="SAM" id="Phobius"/>
    </source>
</evidence>
<feature type="transmembrane region" description="Helical" evidence="1">
    <location>
        <begin position="51"/>
        <end position="70"/>
    </location>
</feature>
<keyword evidence="1" id="KW-0812">Transmembrane</keyword>
<keyword evidence="3" id="KW-0238">DNA-binding</keyword>
<sequence length="281" mass="29903">MPWPVDDDAEAAFAAALLTTDPEQADRAPGGLFTADGGDATRRFRVHRNNVVVSLVEVLMVAFPAILRLLGEAYFRALVGEFVRAHPPRSPVLLDYGDGFPDFLDAFPPLDHYPWLGDVARLERAWSQAYHAADSTALPPDALGRVAPDALMTLRFDPHPATRLVRSRYRVVSIFRANRSPEPLSEPVRADGGEDALVTRPGLTVAVRLLPTGGAAFFAALLAGASLGEAAQAGHGDAGRTGAGDFDLTATIAVMLEAGAFQGLADELQENTKRTGPAPSK</sequence>
<dbReference type="Proteomes" id="UP000244081">
    <property type="component" value="Unassembled WGS sequence"/>
</dbReference>
<reference evidence="3 4" key="1">
    <citation type="submission" date="2018-04" db="EMBL/GenBank/DDBJ databases">
        <title>Genomic Encyclopedia of Archaeal and Bacterial Type Strains, Phase II (KMG-II): from individual species to whole genera.</title>
        <authorList>
            <person name="Goeker M."/>
        </authorList>
    </citation>
    <scope>NUCLEOTIDE SEQUENCE [LARGE SCALE GENOMIC DNA]</scope>
    <source>
        <strain evidence="3 4">DSM 23382</strain>
    </source>
</reference>
<dbReference type="Pfam" id="PF09836">
    <property type="entry name" value="DUF2063"/>
    <property type="match status" value="1"/>
</dbReference>
<evidence type="ECO:0000313" key="4">
    <source>
        <dbReference type="Proteomes" id="UP000244081"/>
    </source>
</evidence>
<feature type="domain" description="Putative DNA-binding" evidence="2">
    <location>
        <begin position="11"/>
        <end position="104"/>
    </location>
</feature>
<comment type="caution">
    <text evidence="3">The sequence shown here is derived from an EMBL/GenBank/DDBJ whole genome shotgun (WGS) entry which is preliminary data.</text>
</comment>
<protein>
    <submittedName>
        <fullName evidence="3">Putative DNA-binding protein</fullName>
    </submittedName>
</protein>
<accession>A0A2T5V6V1</accession>
<keyword evidence="1" id="KW-1133">Transmembrane helix</keyword>
<keyword evidence="1" id="KW-0472">Membrane</keyword>
<dbReference type="Gene3D" id="1.10.150.690">
    <property type="entry name" value="DUF2063"/>
    <property type="match status" value="1"/>
</dbReference>
<dbReference type="RefSeq" id="WP_245926837.1">
    <property type="nucleotide sequence ID" value="NZ_QAYG01000007.1"/>
</dbReference>
<evidence type="ECO:0000313" key="3">
    <source>
        <dbReference type="EMBL" id="PTW59477.1"/>
    </source>
</evidence>
<dbReference type="AlphaFoldDB" id="A0A2T5V6V1"/>
<proteinExistence type="predicted"/>
<name>A0A2T5V6V1_9HYPH</name>
<gene>
    <name evidence="3" type="ORF">C8N35_107191</name>
</gene>